<evidence type="ECO:0000313" key="3">
    <source>
        <dbReference type="Proteomes" id="UP000321595"/>
    </source>
</evidence>
<accession>A0A5B8XS97</accession>
<dbReference type="Proteomes" id="UP000321595">
    <property type="component" value="Chromosome"/>
</dbReference>
<dbReference type="RefSeq" id="WP_146958598.1">
    <property type="nucleotide sequence ID" value="NZ_CP042467.1"/>
</dbReference>
<dbReference type="SUPFAM" id="SSF52540">
    <property type="entry name" value="P-loop containing nucleoside triphosphate hydrolases"/>
    <property type="match status" value="1"/>
</dbReference>
<gene>
    <name evidence="2" type="ORF">FRD01_06585</name>
</gene>
<dbReference type="InterPro" id="IPR011990">
    <property type="entry name" value="TPR-like_helical_dom_sf"/>
</dbReference>
<name>A0A5B8XS97_9DELT</name>
<proteinExistence type="predicted"/>
<dbReference type="InterPro" id="IPR049945">
    <property type="entry name" value="AAA_22"/>
</dbReference>
<protein>
    <submittedName>
        <fullName evidence="2">Tetratricopeptide repeat protein</fullName>
    </submittedName>
</protein>
<feature type="domain" description="ORC1/DEAH AAA+ ATPase" evidence="1">
    <location>
        <begin position="29"/>
        <end position="131"/>
    </location>
</feature>
<organism evidence="2 3">
    <name type="scientific">Microvenator marinus</name>
    <dbReference type="NCBI Taxonomy" id="2600177"/>
    <lineage>
        <taxon>Bacteria</taxon>
        <taxon>Deltaproteobacteria</taxon>
        <taxon>Bradymonadales</taxon>
        <taxon>Microvenatoraceae</taxon>
        <taxon>Microvenator</taxon>
    </lineage>
</organism>
<dbReference type="KEGG" id="bbae:FRD01_06585"/>
<dbReference type="GO" id="GO:0016887">
    <property type="term" value="F:ATP hydrolysis activity"/>
    <property type="evidence" value="ECO:0007669"/>
    <property type="project" value="InterPro"/>
</dbReference>
<dbReference type="Pfam" id="PF13424">
    <property type="entry name" value="TPR_12"/>
    <property type="match status" value="1"/>
</dbReference>
<evidence type="ECO:0000259" key="1">
    <source>
        <dbReference type="Pfam" id="PF13401"/>
    </source>
</evidence>
<dbReference type="PANTHER" id="PTHR47691">
    <property type="entry name" value="REGULATOR-RELATED"/>
    <property type="match status" value="1"/>
</dbReference>
<dbReference type="Gene3D" id="3.40.50.300">
    <property type="entry name" value="P-loop containing nucleotide triphosphate hydrolases"/>
    <property type="match status" value="1"/>
</dbReference>
<dbReference type="SMART" id="SM00028">
    <property type="entry name" value="TPR"/>
    <property type="match status" value="4"/>
</dbReference>
<dbReference type="Gene3D" id="1.25.40.10">
    <property type="entry name" value="Tetratricopeptide repeat domain"/>
    <property type="match status" value="1"/>
</dbReference>
<dbReference type="InterPro" id="IPR027417">
    <property type="entry name" value="P-loop_NTPase"/>
</dbReference>
<evidence type="ECO:0000313" key="2">
    <source>
        <dbReference type="EMBL" id="QED26913.1"/>
    </source>
</evidence>
<dbReference type="InterPro" id="IPR019734">
    <property type="entry name" value="TPR_rpt"/>
</dbReference>
<dbReference type="EMBL" id="CP042467">
    <property type="protein sequence ID" value="QED26913.1"/>
    <property type="molecule type" value="Genomic_DNA"/>
</dbReference>
<sequence length="888" mass="98393">MPGNLPKPTTTFVGRDAELNTMKSRFGAGQRLITILGPGGAGKTRLASEYARRFDQDYPGGVWFFELTPYTNGEDALEAARAEFNIREKGGSAIKAIAHQIEEDGPALFILDNLEHLAIDFADAVSKFMKLSPNTQIIATSREPLHVIGEYQIRLGPLQAHDAVELFKARAAAHVPNFELDDDGRRSVLELAGRVDYLPLAIELAASRVSLLSPANLVERLTHRMSALKSRERDRPERHQTIAATIEWSWELLPASCQDALLDLSPISGTFTLEDAEELLDGDALELVSGLLDYSMLERVGEDRFRVLGTVRGFAHIRLMDTERAQNVLDKHALYFSSRVLDAHHLDANGFRLVLPTLKEAAANPNVSTKVRARCAVAAARVLNNSDGFGAIIRELEAIETYSEDARDPDIFAESLLFRAVYAHDQRQLEAALRLVERARESTQHESLLLRTHALRAMILAADGHLKDAFELLETALKTQKTSDPRLQLLMRGNLAMIAFSLGDQQRGTELLAETLVQAEALKDHGTRARTLTNLGVAASAQGRDDEARRYFRDAAQILDELGDTKFQAVAIASLADIERHAGNNDAALELYAQGLELARSAKSSSIELRCLAGRASLYLDAQDRGYLVQAMEKVEDESETIDSQVTRSYLFFFDLWFENDPLARHQARLMLDFQTLPDAWKAVIAGLLALSYAVRHDFSAAESNIQRAKTFATGEFAPAFVSAAELIARRIQNASSEDYAPALQALQSASSDDLTVWPRFEALRLLREIARRHAPQTSKAVLRITKDGRKFIAPGENEVIDFTRRGALRMILVGLAELRRDQPGVGISLDDVLEMGWPGERVTPEAAASRVYTAIRTLRGFGLDDHLLTTDQGYLFSTELDVSFEEL</sequence>
<reference evidence="2 3" key="1">
    <citation type="submission" date="2019-08" db="EMBL/GenBank/DDBJ databases">
        <authorList>
            <person name="Liang Q."/>
        </authorList>
    </citation>
    <scope>NUCLEOTIDE SEQUENCE [LARGE SCALE GENOMIC DNA]</scope>
    <source>
        <strain evidence="2 3">V1718</strain>
    </source>
</reference>
<dbReference type="OrthoDB" id="9812579at2"/>
<dbReference type="SUPFAM" id="SSF48452">
    <property type="entry name" value="TPR-like"/>
    <property type="match status" value="2"/>
</dbReference>
<dbReference type="PANTHER" id="PTHR47691:SF3">
    <property type="entry name" value="HTH-TYPE TRANSCRIPTIONAL REGULATOR RV0890C-RELATED"/>
    <property type="match status" value="1"/>
</dbReference>
<dbReference type="AlphaFoldDB" id="A0A5B8XS97"/>
<dbReference type="Pfam" id="PF13401">
    <property type="entry name" value="AAA_22"/>
    <property type="match status" value="1"/>
</dbReference>
<keyword evidence="3" id="KW-1185">Reference proteome</keyword>